<dbReference type="EMBL" id="LT963400">
    <property type="protein sequence ID" value="SOS30486.1"/>
    <property type="molecule type" value="Genomic_DNA"/>
</dbReference>
<sequence length="98" mass="10684">MKTESSDAKYVQSRLLADVSYVPASGGSYARLVAGGKAAYSQIVHIVGKEDGRWETDYPYESQLDIVGPQPEALKKAGSWPKATSLWTRSSETAKTCR</sequence>
<evidence type="ECO:0000313" key="1">
    <source>
        <dbReference type="EMBL" id="SOS30486.1"/>
    </source>
</evidence>
<proteinExistence type="predicted"/>
<dbReference type="Proteomes" id="UP000239025">
    <property type="component" value="Plasmid PP5"/>
</dbReference>
<accession>A0A2K4W3Q5</accession>
<dbReference type="RefSeq" id="WP_104685837.1">
    <property type="nucleotide sequence ID" value="NZ_LT963400.1"/>
</dbReference>
<keyword evidence="2" id="KW-1185">Reference proteome</keyword>
<evidence type="ECO:0000313" key="2">
    <source>
        <dbReference type="Proteomes" id="UP000239025"/>
    </source>
</evidence>
<organism evidence="1 2">
    <name type="scientific">Pseudomonas cerasi</name>
    <dbReference type="NCBI Taxonomy" id="1583341"/>
    <lineage>
        <taxon>Bacteria</taxon>
        <taxon>Pseudomonadati</taxon>
        <taxon>Pseudomonadota</taxon>
        <taxon>Gammaproteobacteria</taxon>
        <taxon>Pseudomonadales</taxon>
        <taxon>Pseudomonadaceae</taxon>
        <taxon>Pseudomonas</taxon>
    </lineage>
</organism>
<reference evidence="2" key="1">
    <citation type="submission" date="2017-11" db="EMBL/GenBank/DDBJ databases">
        <authorList>
            <person name="Blom J."/>
        </authorList>
    </citation>
    <scope>NUCLEOTIDE SEQUENCE [LARGE SCALE GENOMIC DNA]</scope>
    <source>
        <plasmid evidence="2">PP5</plasmid>
    </source>
</reference>
<dbReference type="AlphaFoldDB" id="A0A2K4W3Q5"/>
<gene>
    <name evidence="1" type="ORF">PL963_P500033</name>
</gene>
<geneLocation type="plasmid" evidence="1 2">
    <name>PP5</name>
</geneLocation>
<keyword evidence="1" id="KW-0614">Plasmid</keyword>
<name>A0A2K4W3Q5_9PSED</name>
<protein>
    <submittedName>
        <fullName evidence="1">Uncharacterized protein</fullName>
    </submittedName>
</protein>